<dbReference type="InterPro" id="IPR010342">
    <property type="entry name" value="DUF938"/>
</dbReference>
<comment type="similarity">
    <text evidence="1">Belongs to the UPF0585 family.</text>
</comment>
<comment type="caution">
    <text evidence="2">The sequence shown here is derived from an EMBL/GenBank/DDBJ whole genome shotgun (WGS) entry which is preliminary data.</text>
</comment>
<dbReference type="PANTHER" id="PTHR20974:SF0">
    <property type="entry name" value="UPF0585 PROTEIN CG18661"/>
    <property type="match status" value="1"/>
</dbReference>
<dbReference type="PANTHER" id="PTHR20974">
    <property type="entry name" value="UPF0585 PROTEIN CG18661"/>
    <property type="match status" value="1"/>
</dbReference>
<reference evidence="2 3" key="1">
    <citation type="submission" date="2022-12" db="EMBL/GenBank/DDBJ databases">
        <title>Chromosome-level genome assembly of true bugs.</title>
        <authorList>
            <person name="Ma L."/>
            <person name="Li H."/>
        </authorList>
    </citation>
    <scope>NUCLEOTIDE SEQUENCE [LARGE SCALE GENOMIC DNA]</scope>
    <source>
        <strain evidence="2">Lab_2022b</strain>
    </source>
</reference>
<proteinExistence type="inferred from homology"/>
<evidence type="ECO:0000313" key="3">
    <source>
        <dbReference type="Proteomes" id="UP001461498"/>
    </source>
</evidence>
<evidence type="ECO:0000256" key="1">
    <source>
        <dbReference type="ARBA" id="ARBA00008308"/>
    </source>
</evidence>
<evidence type="ECO:0008006" key="4">
    <source>
        <dbReference type="Google" id="ProtNLM"/>
    </source>
</evidence>
<name>A0AAW1CLA0_9HEMI</name>
<dbReference type="SUPFAM" id="SSF53335">
    <property type="entry name" value="S-adenosyl-L-methionine-dependent methyltransferases"/>
    <property type="match status" value="1"/>
</dbReference>
<organism evidence="2 3">
    <name type="scientific">Rhynocoris fuscipes</name>
    <dbReference type="NCBI Taxonomy" id="488301"/>
    <lineage>
        <taxon>Eukaryota</taxon>
        <taxon>Metazoa</taxon>
        <taxon>Ecdysozoa</taxon>
        <taxon>Arthropoda</taxon>
        <taxon>Hexapoda</taxon>
        <taxon>Insecta</taxon>
        <taxon>Pterygota</taxon>
        <taxon>Neoptera</taxon>
        <taxon>Paraneoptera</taxon>
        <taxon>Hemiptera</taxon>
        <taxon>Heteroptera</taxon>
        <taxon>Panheteroptera</taxon>
        <taxon>Cimicomorpha</taxon>
        <taxon>Reduviidae</taxon>
        <taxon>Harpactorinae</taxon>
        <taxon>Harpactorini</taxon>
        <taxon>Rhynocoris</taxon>
    </lineage>
</organism>
<accession>A0AAW1CLA0</accession>
<sequence>MSSSVQSYLNLDEQMSSKHCHPAAERNKEPILRTLQQYINPSTSATLLEISSGSGQHVAHIAPNFPNILFQPTEIEASSLRSISAYAEECPSRNIKPPVALDVRTPPDQWLNGALNKDSLDYILNINMMHISEWSCTEGLFRGSGELLKPEGYLFTYGPYADNGVIRPESNIEFDRSLRMRCSDWGLRDITTQLIPLALKNNIIFLKQHDLPANNKLLVWQKKKPE</sequence>
<dbReference type="Proteomes" id="UP001461498">
    <property type="component" value="Unassembled WGS sequence"/>
</dbReference>
<dbReference type="EMBL" id="JAPXFL010000012">
    <property type="protein sequence ID" value="KAK9498265.1"/>
    <property type="molecule type" value="Genomic_DNA"/>
</dbReference>
<gene>
    <name evidence="2" type="ORF">O3M35_002942</name>
</gene>
<dbReference type="AlphaFoldDB" id="A0AAW1CLA0"/>
<dbReference type="Gene3D" id="3.40.50.150">
    <property type="entry name" value="Vaccinia Virus protein VP39"/>
    <property type="match status" value="1"/>
</dbReference>
<evidence type="ECO:0000313" key="2">
    <source>
        <dbReference type="EMBL" id="KAK9498265.1"/>
    </source>
</evidence>
<protein>
    <recommendedName>
        <fullName evidence="4">Methyltransferase-like 26</fullName>
    </recommendedName>
</protein>
<dbReference type="InterPro" id="IPR029063">
    <property type="entry name" value="SAM-dependent_MTases_sf"/>
</dbReference>
<dbReference type="Pfam" id="PF06080">
    <property type="entry name" value="DUF938"/>
    <property type="match status" value="1"/>
</dbReference>
<keyword evidence="3" id="KW-1185">Reference proteome</keyword>